<protein>
    <recommendedName>
        <fullName evidence="1">Serine aminopeptidase S33 domain-containing protein</fullName>
    </recommendedName>
</protein>
<sequence length="284" mass="32098">MDLKHTYIETPQALGTVLIIHGMAEHRKRYQHFASQLSQKGYAVLSVDLPGHGESITNNQKGHLESVEAMTDALYTLLEPLPEPHIVFGHSMGSLVARAFFYHHPQTVDALILSGSPYKPAGFKLLKRGISLLGLGRKTKPALFIDSMLNNTLAKSLPKGSSKIDWLSNNKENVQAYLNDPLCGFPLTYQGYDVLMDLFYEVYDKDQLPFTSDIPCLFVIGQEDPCPDFKRDGFNQAIYHLQKHISIPIRANIYEHSRHEVLNDDEKERVTKDILLFINEAFNA</sequence>
<evidence type="ECO:0000259" key="1">
    <source>
        <dbReference type="Pfam" id="PF12146"/>
    </source>
</evidence>
<name>A0A0X8GYT7_9FIRM</name>
<dbReference type="KEGG" id="erl:AOC36_02705"/>
<gene>
    <name evidence="2" type="ORF">AOC36_02705</name>
</gene>
<proteinExistence type="predicted"/>
<accession>A0A0X8GYT7</accession>
<dbReference type="PRINTS" id="PR00111">
    <property type="entry name" value="ABHYDROLASE"/>
</dbReference>
<dbReference type="InterPro" id="IPR051044">
    <property type="entry name" value="MAG_DAG_Lipase"/>
</dbReference>
<dbReference type="Gene3D" id="3.40.50.1820">
    <property type="entry name" value="alpha/beta hydrolase"/>
    <property type="match status" value="1"/>
</dbReference>
<evidence type="ECO:0000313" key="3">
    <source>
        <dbReference type="Proteomes" id="UP000063781"/>
    </source>
</evidence>
<dbReference type="RefSeq" id="WP_067631106.1">
    <property type="nucleotide sequence ID" value="NZ_CP013213.1"/>
</dbReference>
<dbReference type="EMBL" id="CP013213">
    <property type="protein sequence ID" value="AMC92932.1"/>
    <property type="molecule type" value="Genomic_DNA"/>
</dbReference>
<dbReference type="InterPro" id="IPR029058">
    <property type="entry name" value="AB_hydrolase_fold"/>
</dbReference>
<feature type="domain" description="Serine aminopeptidase S33" evidence="1">
    <location>
        <begin position="13"/>
        <end position="265"/>
    </location>
</feature>
<dbReference type="OrthoDB" id="9806902at2"/>
<dbReference type="STRING" id="1514105.AOC36_02705"/>
<dbReference type="AlphaFoldDB" id="A0A0X8GYT7"/>
<dbReference type="Pfam" id="PF12146">
    <property type="entry name" value="Hydrolase_4"/>
    <property type="match status" value="1"/>
</dbReference>
<evidence type="ECO:0000313" key="2">
    <source>
        <dbReference type="EMBL" id="AMC92932.1"/>
    </source>
</evidence>
<dbReference type="Proteomes" id="UP000063781">
    <property type="component" value="Chromosome"/>
</dbReference>
<dbReference type="SUPFAM" id="SSF53474">
    <property type="entry name" value="alpha/beta-Hydrolases"/>
    <property type="match status" value="1"/>
</dbReference>
<keyword evidence="3" id="KW-1185">Reference proteome</keyword>
<reference evidence="2 3" key="1">
    <citation type="submission" date="2015-10" db="EMBL/GenBank/DDBJ databases">
        <title>Erysipelothrix larvae sp. LV19 isolated from the larval gut of the rhinoceros beetle, Trypoxylus dichotomus.</title>
        <authorList>
            <person name="Lim S."/>
            <person name="Kim B.-C."/>
        </authorList>
    </citation>
    <scope>NUCLEOTIDE SEQUENCE [LARGE SCALE GENOMIC DNA]</scope>
    <source>
        <strain evidence="2 3">LV19</strain>
    </source>
</reference>
<organism evidence="2 3">
    <name type="scientific">Erysipelothrix larvae</name>
    <dbReference type="NCBI Taxonomy" id="1514105"/>
    <lineage>
        <taxon>Bacteria</taxon>
        <taxon>Bacillati</taxon>
        <taxon>Bacillota</taxon>
        <taxon>Erysipelotrichia</taxon>
        <taxon>Erysipelotrichales</taxon>
        <taxon>Erysipelotrichaceae</taxon>
        <taxon>Erysipelothrix</taxon>
    </lineage>
</organism>
<dbReference type="PANTHER" id="PTHR11614">
    <property type="entry name" value="PHOSPHOLIPASE-RELATED"/>
    <property type="match status" value="1"/>
</dbReference>
<dbReference type="InterPro" id="IPR022742">
    <property type="entry name" value="Hydrolase_4"/>
</dbReference>
<dbReference type="InterPro" id="IPR000073">
    <property type="entry name" value="AB_hydrolase_1"/>
</dbReference>